<proteinExistence type="predicted"/>
<dbReference type="KEGG" id="fpf:DCC35_12865"/>
<name>A0A4D7K438_9BACT</name>
<feature type="transmembrane region" description="Helical" evidence="1">
    <location>
        <begin position="43"/>
        <end position="61"/>
    </location>
</feature>
<organism evidence="2 3">
    <name type="scientific">Mangrovivirga cuniculi</name>
    <dbReference type="NCBI Taxonomy" id="2715131"/>
    <lineage>
        <taxon>Bacteria</taxon>
        <taxon>Pseudomonadati</taxon>
        <taxon>Bacteroidota</taxon>
        <taxon>Cytophagia</taxon>
        <taxon>Cytophagales</taxon>
        <taxon>Mangrovivirgaceae</taxon>
        <taxon>Mangrovivirga</taxon>
    </lineage>
</organism>
<keyword evidence="3" id="KW-1185">Reference proteome</keyword>
<evidence type="ECO:0000313" key="2">
    <source>
        <dbReference type="EMBL" id="QCK15574.1"/>
    </source>
</evidence>
<gene>
    <name evidence="2" type="ORF">DCC35_12865</name>
</gene>
<keyword evidence="1" id="KW-1133">Transmembrane helix</keyword>
<dbReference type="Proteomes" id="UP000298616">
    <property type="component" value="Chromosome"/>
</dbReference>
<protein>
    <recommendedName>
        <fullName evidence="4">DUF304 domain-containing protein</fullName>
    </recommendedName>
</protein>
<sequence length="148" mass="17438">MDTRVRLSSNNKFLNIFTPLSLSIFFIFYIIEFSEELKTGTPLVVTIIIGIILLLTIINGFKDNNEIYYDTDYLYITRNKETIQIPINNVQNINWTTRKQKILGIFLFYLYEINYLNNNGINSEISFWIGSDSSKIDDFRNTILNRKK</sequence>
<evidence type="ECO:0000256" key="1">
    <source>
        <dbReference type="SAM" id="Phobius"/>
    </source>
</evidence>
<dbReference type="AlphaFoldDB" id="A0A4D7K438"/>
<dbReference type="EMBL" id="CP028923">
    <property type="protein sequence ID" value="QCK15574.1"/>
    <property type="molecule type" value="Genomic_DNA"/>
</dbReference>
<reference evidence="2 3" key="1">
    <citation type="submission" date="2018-04" db="EMBL/GenBank/DDBJ databases">
        <title>Complete genome uncultured novel isolate.</title>
        <authorList>
            <person name="Merlino G."/>
        </authorList>
    </citation>
    <scope>NUCLEOTIDE SEQUENCE [LARGE SCALE GENOMIC DNA]</scope>
    <source>
        <strain evidence="3">R1DC9</strain>
    </source>
</reference>
<keyword evidence="1" id="KW-0812">Transmembrane</keyword>
<evidence type="ECO:0000313" key="3">
    <source>
        <dbReference type="Proteomes" id="UP000298616"/>
    </source>
</evidence>
<dbReference type="RefSeq" id="WP_137091169.1">
    <property type="nucleotide sequence ID" value="NZ_CP028923.1"/>
</dbReference>
<keyword evidence="1" id="KW-0472">Membrane</keyword>
<evidence type="ECO:0008006" key="4">
    <source>
        <dbReference type="Google" id="ProtNLM"/>
    </source>
</evidence>
<feature type="transmembrane region" description="Helical" evidence="1">
    <location>
        <begin position="12"/>
        <end position="31"/>
    </location>
</feature>
<accession>A0A4D7K438</accession>